<dbReference type="EMBL" id="PKMF04000005">
    <property type="protein sequence ID" value="KAK7860756.1"/>
    <property type="molecule type" value="Genomic_DNA"/>
</dbReference>
<keyword evidence="3" id="KW-1185">Reference proteome</keyword>
<accession>A0AAW0MBS2</accession>
<name>A0AAW0MBS2_QUESU</name>
<sequence>MEIKDEIKKKVEAEIEAEEAYELFKKFEDEMVIESTVATSTPKKRGNNNSGEEGPVTKEKNDPIVAFSRPPPLPPVLGPLVALSLLETWSSRDSNDD</sequence>
<evidence type="ECO:0000313" key="3">
    <source>
        <dbReference type="Proteomes" id="UP000237347"/>
    </source>
</evidence>
<feature type="compositionally biased region" description="Polar residues" evidence="1">
    <location>
        <begin position="36"/>
        <end position="51"/>
    </location>
</feature>
<feature type="region of interest" description="Disordered" evidence="1">
    <location>
        <begin position="36"/>
        <end position="74"/>
    </location>
</feature>
<dbReference type="Proteomes" id="UP000237347">
    <property type="component" value="Unassembled WGS sequence"/>
</dbReference>
<protein>
    <submittedName>
        <fullName evidence="2">Uncharacterized protein</fullName>
    </submittedName>
</protein>
<organism evidence="2 3">
    <name type="scientific">Quercus suber</name>
    <name type="common">Cork oak</name>
    <dbReference type="NCBI Taxonomy" id="58331"/>
    <lineage>
        <taxon>Eukaryota</taxon>
        <taxon>Viridiplantae</taxon>
        <taxon>Streptophyta</taxon>
        <taxon>Embryophyta</taxon>
        <taxon>Tracheophyta</taxon>
        <taxon>Spermatophyta</taxon>
        <taxon>Magnoliopsida</taxon>
        <taxon>eudicotyledons</taxon>
        <taxon>Gunneridae</taxon>
        <taxon>Pentapetalae</taxon>
        <taxon>rosids</taxon>
        <taxon>fabids</taxon>
        <taxon>Fagales</taxon>
        <taxon>Fagaceae</taxon>
        <taxon>Quercus</taxon>
    </lineage>
</organism>
<proteinExistence type="predicted"/>
<evidence type="ECO:0000256" key="1">
    <source>
        <dbReference type="SAM" id="MobiDB-lite"/>
    </source>
</evidence>
<evidence type="ECO:0000313" key="2">
    <source>
        <dbReference type="EMBL" id="KAK7860756.1"/>
    </source>
</evidence>
<dbReference type="AlphaFoldDB" id="A0AAW0MBS2"/>
<reference evidence="2 3" key="1">
    <citation type="journal article" date="2018" name="Sci. Data">
        <title>The draft genome sequence of cork oak.</title>
        <authorList>
            <person name="Ramos A.M."/>
            <person name="Usie A."/>
            <person name="Barbosa P."/>
            <person name="Barros P.M."/>
            <person name="Capote T."/>
            <person name="Chaves I."/>
            <person name="Simoes F."/>
            <person name="Abreu I."/>
            <person name="Carrasquinho I."/>
            <person name="Faro C."/>
            <person name="Guimaraes J.B."/>
            <person name="Mendonca D."/>
            <person name="Nobrega F."/>
            <person name="Rodrigues L."/>
            <person name="Saibo N.J.M."/>
            <person name="Varela M.C."/>
            <person name="Egas C."/>
            <person name="Matos J."/>
            <person name="Miguel C.M."/>
            <person name="Oliveira M.M."/>
            <person name="Ricardo C.P."/>
            <person name="Goncalves S."/>
        </authorList>
    </citation>
    <scope>NUCLEOTIDE SEQUENCE [LARGE SCALE GENOMIC DNA]</scope>
    <source>
        <strain evidence="3">cv. HL8</strain>
    </source>
</reference>
<comment type="caution">
    <text evidence="2">The sequence shown here is derived from an EMBL/GenBank/DDBJ whole genome shotgun (WGS) entry which is preliminary data.</text>
</comment>
<gene>
    <name evidence="2" type="ORF">CFP56_033175</name>
</gene>